<dbReference type="EMBL" id="JANEYG010000006">
    <property type="protein sequence ID" value="KAJ8922867.1"/>
    <property type="molecule type" value="Genomic_DNA"/>
</dbReference>
<evidence type="ECO:0000313" key="3">
    <source>
        <dbReference type="Proteomes" id="UP001159042"/>
    </source>
</evidence>
<reference evidence="2 3" key="1">
    <citation type="journal article" date="2023" name="Insect Mol. Biol.">
        <title>Genome sequencing provides insights into the evolution of gene families encoding plant cell wall-degrading enzymes in longhorned beetles.</title>
        <authorList>
            <person name="Shin N.R."/>
            <person name="Okamura Y."/>
            <person name="Kirsch R."/>
            <person name="Pauchet Y."/>
        </authorList>
    </citation>
    <scope>NUCLEOTIDE SEQUENCE [LARGE SCALE GENOMIC DNA]</scope>
    <source>
        <strain evidence="2">EAD_L_NR</strain>
    </source>
</reference>
<name>A0AAV8W9K9_9CUCU</name>
<dbReference type="Proteomes" id="UP001159042">
    <property type="component" value="Unassembled WGS sequence"/>
</dbReference>
<sequence length="77" mass="8358">MEKQCTWNFSTEIQKKSSSVPFFSPKVFNVKPVPTPLGIFEFSVILLGITISAMVTVVISEDDEDNGANVAVAAAKH</sequence>
<accession>A0AAV8W9K9</accession>
<keyword evidence="1" id="KW-0812">Transmembrane</keyword>
<keyword evidence="1" id="KW-0472">Membrane</keyword>
<keyword evidence="1" id="KW-1133">Transmembrane helix</keyword>
<evidence type="ECO:0000313" key="2">
    <source>
        <dbReference type="EMBL" id="KAJ8922867.1"/>
    </source>
</evidence>
<organism evidence="2 3">
    <name type="scientific">Exocentrus adspersus</name>
    <dbReference type="NCBI Taxonomy" id="1586481"/>
    <lineage>
        <taxon>Eukaryota</taxon>
        <taxon>Metazoa</taxon>
        <taxon>Ecdysozoa</taxon>
        <taxon>Arthropoda</taxon>
        <taxon>Hexapoda</taxon>
        <taxon>Insecta</taxon>
        <taxon>Pterygota</taxon>
        <taxon>Neoptera</taxon>
        <taxon>Endopterygota</taxon>
        <taxon>Coleoptera</taxon>
        <taxon>Polyphaga</taxon>
        <taxon>Cucujiformia</taxon>
        <taxon>Chrysomeloidea</taxon>
        <taxon>Cerambycidae</taxon>
        <taxon>Lamiinae</taxon>
        <taxon>Acanthocinini</taxon>
        <taxon>Exocentrus</taxon>
    </lineage>
</organism>
<proteinExistence type="predicted"/>
<keyword evidence="3" id="KW-1185">Reference proteome</keyword>
<comment type="caution">
    <text evidence="2">The sequence shown here is derived from an EMBL/GenBank/DDBJ whole genome shotgun (WGS) entry which is preliminary data.</text>
</comment>
<dbReference type="AlphaFoldDB" id="A0AAV8W9K9"/>
<evidence type="ECO:0000256" key="1">
    <source>
        <dbReference type="SAM" id="Phobius"/>
    </source>
</evidence>
<protein>
    <recommendedName>
        <fullName evidence="4">Transmembrane protein</fullName>
    </recommendedName>
</protein>
<gene>
    <name evidence="2" type="ORF">NQ315_007902</name>
</gene>
<feature type="transmembrane region" description="Helical" evidence="1">
    <location>
        <begin position="37"/>
        <end position="59"/>
    </location>
</feature>
<evidence type="ECO:0008006" key="4">
    <source>
        <dbReference type="Google" id="ProtNLM"/>
    </source>
</evidence>